<feature type="region of interest" description="Disordered" evidence="1">
    <location>
        <begin position="256"/>
        <end position="526"/>
    </location>
</feature>
<feature type="compositionally biased region" description="Acidic residues" evidence="1">
    <location>
        <begin position="265"/>
        <end position="284"/>
    </location>
</feature>
<dbReference type="EMBL" id="GL377304">
    <property type="protein sequence ID" value="EFI98825.1"/>
    <property type="molecule type" value="Genomic_DNA"/>
</dbReference>
<feature type="compositionally biased region" description="Basic and acidic residues" evidence="1">
    <location>
        <begin position="467"/>
        <end position="505"/>
    </location>
</feature>
<proteinExistence type="predicted"/>
<evidence type="ECO:0000313" key="2">
    <source>
        <dbReference type="EMBL" id="EFI98825.1"/>
    </source>
</evidence>
<dbReference type="InterPro" id="IPR023674">
    <property type="entry name" value="Ribosomal_uL1-like"/>
</dbReference>
<gene>
    <name evidence="2" type="ORF">SCHCODRAFT_81619</name>
</gene>
<reference evidence="2 3" key="1">
    <citation type="journal article" date="2010" name="Nat. Biotechnol.">
        <title>Genome sequence of the model mushroom Schizophyllum commune.</title>
        <authorList>
            <person name="Ohm R.A."/>
            <person name="de Jong J.F."/>
            <person name="Lugones L.G."/>
            <person name="Aerts A."/>
            <person name="Kothe E."/>
            <person name="Stajich J.E."/>
            <person name="de Vries R.P."/>
            <person name="Record E."/>
            <person name="Levasseur A."/>
            <person name="Baker S.E."/>
            <person name="Bartholomew K.A."/>
            <person name="Coutinho P.M."/>
            <person name="Erdmann S."/>
            <person name="Fowler T.J."/>
            <person name="Gathman A.C."/>
            <person name="Lombard V."/>
            <person name="Henrissat B."/>
            <person name="Knabe N."/>
            <person name="Kuees U."/>
            <person name="Lilly W.W."/>
            <person name="Lindquist E."/>
            <person name="Lucas S."/>
            <person name="Magnuson J.K."/>
            <person name="Piumi F."/>
            <person name="Raudaskoski M."/>
            <person name="Salamov A."/>
            <person name="Schmutz J."/>
            <person name="Schwarze F.W.M.R."/>
            <person name="vanKuyk P.A."/>
            <person name="Horton J.S."/>
            <person name="Grigoriev I.V."/>
            <person name="Woesten H.A.B."/>
        </authorList>
    </citation>
    <scope>NUCLEOTIDE SEQUENCE [LARGE SCALE GENOMIC DNA]</scope>
    <source>
        <strain evidence="3">H4-8 / FGSC 9210</strain>
    </source>
</reference>
<dbReference type="HOGENOM" id="CLU_026457_4_3_1"/>
<dbReference type="InterPro" id="IPR016095">
    <property type="entry name" value="Ribosomal_uL1_3-a/b-sand"/>
</dbReference>
<evidence type="ECO:0008006" key="4">
    <source>
        <dbReference type="Google" id="ProtNLM"/>
    </source>
</evidence>
<dbReference type="GeneID" id="9586290"/>
<dbReference type="Proteomes" id="UP000007431">
    <property type="component" value="Unassembled WGS sequence"/>
</dbReference>
<dbReference type="CDD" id="cd00403">
    <property type="entry name" value="Ribosomal_L1"/>
    <property type="match status" value="1"/>
</dbReference>
<dbReference type="InterPro" id="IPR028364">
    <property type="entry name" value="Ribosomal_uL1/biogenesis"/>
</dbReference>
<dbReference type="Pfam" id="PF00687">
    <property type="entry name" value="Ribosomal_L1"/>
    <property type="match status" value="1"/>
</dbReference>
<evidence type="ECO:0000313" key="3">
    <source>
        <dbReference type="Proteomes" id="UP000007431"/>
    </source>
</evidence>
<dbReference type="RefSeq" id="XP_003033728.1">
    <property type="nucleotide sequence ID" value="XM_003033682.1"/>
</dbReference>
<dbReference type="OMA" id="PQRAYKN"/>
<sequence length="526" mass="56646">MAADELIDGHVSQKQAEKALNALLAYATKRAEKQAETELLGGREQHIWLNVAEKTIVPNRRLKPQRIPLAHPIIDPRVSSICLLTKDPQRQYKDLLETHKIRFISRVVGVEKLKGKFKPFEARRGLLKDHDMFLADERIIPLLPKLLGTKWFKAKKQPIPVCLTRKDLKGELERAVSSTYMSQNQGTQTSIKIGTISQKPAHLLDNLRTALPAIVARIKGGWENVQNIHIKTSSSTSLPVWSCDLSEDTLGRWGGAADGVKDADVSMDDASEEEEGGSDDEDKEMNEAPVTRAKGKRRAEAEAEEEPAQPKKRAKTSDKPTSKSTDAAAPKMKKPKSKAGVTGATAPPATTKPSAATTTDAAPQDDAAPSAPPSKKRKAKKGDAAEEVAEDVSAPSTKKGKKDGKKDAKAPASDAPVAAEKKKGKKGTEDEASPAPKKSKAAKAEAPAKEVQALAKEVAAPVKKSKAAKESPKKAEAPVKAADAEVDFKKKREGKTGERKKEKVAKARPGKPSAKEGVLGKKALRA</sequence>
<dbReference type="Gene3D" id="3.30.190.20">
    <property type="match status" value="1"/>
</dbReference>
<dbReference type="FunCoup" id="D8PZ88">
    <property type="interactions" value="581"/>
</dbReference>
<dbReference type="InParanoid" id="D8PZ88"/>
<evidence type="ECO:0000256" key="1">
    <source>
        <dbReference type="SAM" id="MobiDB-lite"/>
    </source>
</evidence>
<organism evidence="3">
    <name type="scientific">Schizophyllum commune (strain H4-8 / FGSC 9210)</name>
    <name type="common">Split gill fungus</name>
    <dbReference type="NCBI Taxonomy" id="578458"/>
    <lineage>
        <taxon>Eukaryota</taxon>
        <taxon>Fungi</taxon>
        <taxon>Dikarya</taxon>
        <taxon>Basidiomycota</taxon>
        <taxon>Agaricomycotina</taxon>
        <taxon>Agaricomycetes</taxon>
        <taxon>Agaricomycetidae</taxon>
        <taxon>Agaricales</taxon>
        <taxon>Schizophyllaceae</taxon>
        <taxon>Schizophyllum</taxon>
    </lineage>
</organism>
<dbReference type="VEuPathDB" id="FungiDB:SCHCODRAFT_02614405"/>
<keyword evidence="3" id="KW-1185">Reference proteome</keyword>
<dbReference type="OrthoDB" id="10251727at2759"/>
<name>D8PZ88_SCHCM</name>
<feature type="compositionally biased region" description="Low complexity" evidence="1">
    <location>
        <begin position="338"/>
        <end position="369"/>
    </location>
</feature>
<protein>
    <recommendedName>
        <fullName evidence="4">Ribosomal protein L1</fullName>
    </recommendedName>
</protein>
<dbReference type="eggNOG" id="KOG1685">
    <property type="taxonomic scope" value="Eukaryota"/>
</dbReference>
<dbReference type="KEGG" id="scm:SCHCO_02614405"/>
<dbReference type="FunFam" id="3.40.50.790:FF:000011">
    <property type="entry name" value="Unplaced genomic scaffold supercont1.18, whole genome shotgun sequence"/>
    <property type="match status" value="1"/>
</dbReference>
<dbReference type="SUPFAM" id="SSF56808">
    <property type="entry name" value="Ribosomal protein L1"/>
    <property type="match status" value="1"/>
</dbReference>
<accession>D8PZ88</accession>
<dbReference type="STRING" id="578458.D8PZ88"/>
<dbReference type="Gene3D" id="3.40.50.790">
    <property type="match status" value="1"/>
</dbReference>
<dbReference type="AlphaFoldDB" id="D8PZ88"/>